<keyword evidence="1" id="KW-0472">Membrane</keyword>
<evidence type="ECO:0000313" key="3">
    <source>
        <dbReference type="Proteomes" id="UP000231542"/>
    </source>
</evidence>
<keyword evidence="1" id="KW-0812">Transmembrane</keyword>
<evidence type="ECO:0000256" key="1">
    <source>
        <dbReference type="SAM" id="Phobius"/>
    </source>
</evidence>
<dbReference type="Proteomes" id="UP000231542">
    <property type="component" value="Unassembled WGS sequence"/>
</dbReference>
<feature type="transmembrane region" description="Helical" evidence="1">
    <location>
        <begin position="7"/>
        <end position="30"/>
    </location>
</feature>
<gene>
    <name evidence="2" type="ORF">COT24_03495</name>
</gene>
<evidence type="ECO:0000313" key="2">
    <source>
        <dbReference type="EMBL" id="PIS42411.1"/>
    </source>
</evidence>
<accession>A0A2H0YVA2</accession>
<comment type="caution">
    <text evidence="2">The sequence shown here is derived from an EMBL/GenBank/DDBJ whole genome shotgun (WGS) entry which is preliminary data.</text>
</comment>
<dbReference type="AlphaFoldDB" id="A0A2H0YVA2"/>
<dbReference type="EMBL" id="PEXU01000043">
    <property type="protein sequence ID" value="PIS42411.1"/>
    <property type="molecule type" value="Genomic_DNA"/>
</dbReference>
<protein>
    <submittedName>
        <fullName evidence="2">Uncharacterized protein</fullName>
    </submittedName>
</protein>
<name>A0A2H0YVA2_9BACT</name>
<keyword evidence="1" id="KW-1133">Transmembrane helix</keyword>
<sequence>MKNQRSFVYWVVVILITVMAIGLVGVVWYYEENKESNSNSVNNSNSQLINKLIESSYRERVTGGQACEKTSDCWQYDISGTIEECTFGTVNGQLERLLKKQEYTFFNQT</sequence>
<feature type="non-terminal residue" evidence="2">
    <location>
        <position position="109"/>
    </location>
</feature>
<proteinExistence type="predicted"/>
<reference evidence="2 3" key="1">
    <citation type="submission" date="2017-09" db="EMBL/GenBank/DDBJ databases">
        <title>Depth-based differentiation of microbial function through sediment-hosted aquifers and enrichment of novel symbionts in the deep terrestrial subsurface.</title>
        <authorList>
            <person name="Probst A.J."/>
            <person name="Ladd B."/>
            <person name="Jarett J.K."/>
            <person name="Geller-Mcgrath D.E."/>
            <person name="Sieber C.M."/>
            <person name="Emerson J.B."/>
            <person name="Anantharaman K."/>
            <person name="Thomas B.C."/>
            <person name="Malmstrom R."/>
            <person name="Stieglmeier M."/>
            <person name="Klingl A."/>
            <person name="Woyke T."/>
            <person name="Ryan C.M."/>
            <person name="Banfield J.F."/>
        </authorList>
    </citation>
    <scope>NUCLEOTIDE SEQUENCE [LARGE SCALE GENOMIC DNA]</scope>
    <source>
        <strain evidence="2">CG08_land_8_20_14_0_20_40_16</strain>
    </source>
</reference>
<organism evidence="2 3">
    <name type="scientific">Candidatus Kerfeldbacteria bacterium CG08_land_8_20_14_0_20_40_16</name>
    <dbReference type="NCBI Taxonomy" id="2014244"/>
    <lineage>
        <taxon>Bacteria</taxon>
        <taxon>Candidatus Kerfeldiibacteriota</taxon>
    </lineage>
</organism>